<feature type="non-terminal residue" evidence="1">
    <location>
        <position position="156"/>
    </location>
</feature>
<sequence length="156" mass="17844">DELKAYLTDSTSIKRFFCPAMKNSTSELQYQKLLLSFFFGERILHPKDIEQFIKYFAVHYPNLAANTVVDLSTNCKDEHQISSILHSTHKGLTVDHTGQLRQIIENCPGAAIQNSAFITRIFDEKHAIVTEEKHLGSQVDAALEKYFKLEKNVKRS</sequence>
<protein>
    <submittedName>
        <fullName evidence="1">Uncharacterized protein</fullName>
    </submittedName>
</protein>
<evidence type="ECO:0000313" key="2">
    <source>
        <dbReference type="Proteomes" id="UP001432322"/>
    </source>
</evidence>
<reference evidence="1" key="1">
    <citation type="submission" date="2023-10" db="EMBL/GenBank/DDBJ databases">
        <title>Genome assembly of Pristionchus species.</title>
        <authorList>
            <person name="Yoshida K."/>
            <person name="Sommer R.J."/>
        </authorList>
    </citation>
    <scope>NUCLEOTIDE SEQUENCE</scope>
    <source>
        <strain evidence="1">RS5133</strain>
    </source>
</reference>
<keyword evidence="2" id="KW-1185">Reference proteome</keyword>
<comment type="caution">
    <text evidence="1">The sequence shown here is derived from an EMBL/GenBank/DDBJ whole genome shotgun (WGS) entry which is preliminary data.</text>
</comment>
<feature type="non-terminal residue" evidence="1">
    <location>
        <position position="1"/>
    </location>
</feature>
<gene>
    <name evidence="1" type="ORF">PFISCL1PPCAC_2170</name>
</gene>
<evidence type="ECO:0000313" key="1">
    <source>
        <dbReference type="EMBL" id="GMT10873.1"/>
    </source>
</evidence>
<proteinExistence type="predicted"/>
<accession>A0AAV5UXH3</accession>
<dbReference type="Proteomes" id="UP001432322">
    <property type="component" value="Unassembled WGS sequence"/>
</dbReference>
<dbReference type="EMBL" id="BTSY01000001">
    <property type="protein sequence ID" value="GMT10873.1"/>
    <property type="molecule type" value="Genomic_DNA"/>
</dbReference>
<organism evidence="1 2">
    <name type="scientific">Pristionchus fissidentatus</name>
    <dbReference type="NCBI Taxonomy" id="1538716"/>
    <lineage>
        <taxon>Eukaryota</taxon>
        <taxon>Metazoa</taxon>
        <taxon>Ecdysozoa</taxon>
        <taxon>Nematoda</taxon>
        <taxon>Chromadorea</taxon>
        <taxon>Rhabditida</taxon>
        <taxon>Rhabditina</taxon>
        <taxon>Diplogasteromorpha</taxon>
        <taxon>Diplogasteroidea</taxon>
        <taxon>Neodiplogasteridae</taxon>
        <taxon>Pristionchus</taxon>
    </lineage>
</organism>
<dbReference type="AlphaFoldDB" id="A0AAV5UXH3"/>
<name>A0AAV5UXH3_9BILA</name>